<gene>
    <name evidence="2" type="ORF">H8709_11560</name>
</gene>
<dbReference type="EMBL" id="JACRTC010000014">
    <property type="protein sequence ID" value="MBC8571452.1"/>
    <property type="molecule type" value="Genomic_DNA"/>
</dbReference>
<protein>
    <submittedName>
        <fullName evidence="2">CarD family transcriptional regulator</fullName>
    </submittedName>
</protein>
<accession>A0A926EGW6</accession>
<dbReference type="RefSeq" id="WP_262398479.1">
    <property type="nucleotide sequence ID" value="NZ_JACRTC010000014.1"/>
</dbReference>
<dbReference type="SUPFAM" id="SSF141259">
    <property type="entry name" value="CarD-like"/>
    <property type="match status" value="1"/>
</dbReference>
<dbReference type="SMART" id="SM01058">
    <property type="entry name" value="CarD_TRCF"/>
    <property type="match status" value="1"/>
</dbReference>
<comment type="caution">
    <text evidence="2">The sequence shown here is derived from an EMBL/GenBank/DDBJ whole genome shotgun (WGS) entry which is preliminary data.</text>
</comment>
<feature type="domain" description="CarD-like/TRCF RNAP-interacting" evidence="1">
    <location>
        <begin position="1"/>
        <end position="112"/>
    </location>
</feature>
<dbReference type="InterPro" id="IPR048792">
    <property type="entry name" value="CarD_C"/>
</dbReference>
<keyword evidence="3" id="KW-1185">Reference proteome</keyword>
<evidence type="ECO:0000259" key="1">
    <source>
        <dbReference type="SMART" id="SM01058"/>
    </source>
</evidence>
<dbReference type="Proteomes" id="UP000660861">
    <property type="component" value="Unassembled WGS sequence"/>
</dbReference>
<dbReference type="Gene3D" id="1.20.58.1290">
    <property type="entry name" value="CarD-like, C-terminal domain"/>
    <property type="match status" value="1"/>
</dbReference>
<dbReference type="PANTHER" id="PTHR38447">
    <property type="entry name" value="TRANSCRIPTION FACTOR YDEB-RELATED"/>
    <property type="match status" value="1"/>
</dbReference>
<dbReference type="Gene3D" id="2.40.10.170">
    <property type="match status" value="1"/>
</dbReference>
<dbReference type="Pfam" id="PF21095">
    <property type="entry name" value="CarD_C"/>
    <property type="match status" value="1"/>
</dbReference>
<dbReference type="AlphaFoldDB" id="A0A926EGW6"/>
<dbReference type="PANTHER" id="PTHR38447:SF1">
    <property type="entry name" value="RNA POLYMERASE-BINDING TRANSCRIPTION FACTOR CARD"/>
    <property type="match status" value="1"/>
</dbReference>
<evidence type="ECO:0000313" key="3">
    <source>
        <dbReference type="Proteomes" id="UP000660861"/>
    </source>
</evidence>
<dbReference type="InterPro" id="IPR036101">
    <property type="entry name" value="CarD-like/TRCF_RID_sf"/>
</dbReference>
<sequence length="169" mass="20065">MYHVNDTILYGSHGVCKITGITKKDFGRVSDEYYILEPVYNNFTIYVPMHNDALAEKMHRVLTAEEIQAMIRSMPEEDTCWVENENERKERFKDILARGNRREVLQMIKALYLHQREQQDKGKRLHMADERFFHEAEKMLYDEFALVLNITPEQVLPFILEQIKVQNNG</sequence>
<name>A0A926EGW6_9FIRM</name>
<reference evidence="2" key="1">
    <citation type="submission" date="2020-08" db="EMBL/GenBank/DDBJ databases">
        <title>Genome public.</title>
        <authorList>
            <person name="Liu C."/>
            <person name="Sun Q."/>
        </authorList>
    </citation>
    <scope>NUCLEOTIDE SEQUENCE</scope>
    <source>
        <strain evidence="2">NSJ-54</strain>
    </source>
</reference>
<proteinExistence type="predicted"/>
<dbReference type="GO" id="GO:0009303">
    <property type="term" value="P:rRNA transcription"/>
    <property type="evidence" value="ECO:0007669"/>
    <property type="project" value="TreeGrafter"/>
</dbReference>
<dbReference type="InterPro" id="IPR003711">
    <property type="entry name" value="CarD-like/TRCF_RID"/>
</dbReference>
<dbReference type="InterPro" id="IPR042215">
    <property type="entry name" value="CarD-like_C"/>
</dbReference>
<organism evidence="2 3">
    <name type="scientific">Zongyangia hominis</name>
    <dbReference type="NCBI Taxonomy" id="2763677"/>
    <lineage>
        <taxon>Bacteria</taxon>
        <taxon>Bacillati</taxon>
        <taxon>Bacillota</taxon>
        <taxon>Clostridia</taxon>
        <taxon>Eubacteriales</taxon>
        <taxon>Oscillospiraceae</taxon>
        <taxon>Zongyangia</taxon>
    </lineage>
</organism>
<dbReference type="Pfam" id="PF02559">
    <property type="entry name" value="CarD_TRCF_RID"/>
    <property type="match status" value="1"/>
</dbReference>
<evidence type="ECO:0000313" key="2">
    <source>
        <dbReference type="EMBL" id="MBC8571452.1"/>
    </source>
</evidence>
<dbReference type="InterPro" id="IPR052531">
    <property type="entry name" value="CarD-like_regulator"/>
</dbReference>